<evidence type="ECO:0000256" key="3">
    <source>
        <dbReference type="ARBA" id="ARBA00022490"/>
    </source>
</evidence>
<dbReference type="InterPro" id="IPR027267">
    <property type="entry name" value="AH/BAR_dom_sf"/>
</dbReference>
<evidence type="ECO:0000256" key="4">
    <source>
        <dbReference type="ARBA" id="ARBA00022553"/>
    </source>
</evidence>
<dbReference type="InterPro" id="IPR008936">
    <property type="entry name" value="Rho_GTPase_activation_prot"/>
</dbReference>
<evidence type="ECO:0000256" key="6">
    <source>
        <dbReference type="SAM" id="MobiDB-lite"/>
    </source>
</evidence>
<dbReference type="Proteomes" id="UP000007110">
    <property type="component" value="Unassembled WGS sequence"/>
</dbReference>
<dbReference type="GO" id="GO:0005829">
    <property type="term" value="C:cytosol"/>
    <property type="evidence" value="ECO:0007669"/>
    <property type="project" value="UniProtKB-SubCell"/>
</dbReference>
<dbReference type="PROSITE" id="PS51021">
    <property type="entry name" value="BAR"/>
    <property type="match status" value="1"/>
</dbReference>
<feature type="coiled-coil region" evidence="5">
    <location>
        <begin position="176"/>
        <end position="203"/>
    </location>
</feature>
<name>A0A7M7NT70_STRPU</name>
<evidence type="ECO:0000256" key="1">
    <source>
        <dbReference type="ARBA" id="ARBA00004514"/>
    </source>
</evidence>
<dbReference type="InterPro" id="IPR000198">
    <property type="entry name" value="RhoGAP_dom"/>
</dbReference>
<dbReference type="GeneID" id="592564"/>
<dbReference type="SUPFAM" id="SSF103657">
    <property type="entry name" value="BAR/IMD domain-like"/>
    <property type="match status" value="1"/>
</dbReference>
<keyword evidence="10" id="KW-1185">Reference proteome</keyword>
<dbReference type="EnsemblMetazoa" id="XM_030984367">
    <property type="protein sequence ID" value="XP_030840227"/>
    <property type="gene ID" value="LOC592564"/>
</dbReference>
<dbReference type="FunFam" id="1.20.1270.60:FF:000053">
    <property type="entry name" value="SH3 domain-binding protein 1"/>
    <property type="match status" value="1"/>
</dbReference>
<dbReference type="FunFam" id="1.10.555.10:FF:000001">
    <property type="entry name" value="Rho GTPase activating protein 44"/>
    <property type="match status" value="1"/>
</dbReference>
<dbReference type="PANTHER" id="PTHR14130">
    <property type="entry name" value="3BP-1 RELATED RHOGAP"/>
    <property type="match status" value="1"/>
</dbReference>
<feature type="domain" description="Rho-GAP" evidence="7">
    <location>
        <begin position="262"/>
        <end position="455"/>
    </location>
</feature>
<dbReference type="SUPFAM" id="SSF48350">
    <property type="entry name" value="GTPase activation domain, GAP"/>
    <property type="match status" value="1"/>
</dbReference>
<keyword evidence="3" id="KW-0963">Cytoplasm</keyword>
<keyword evidence="2" id="KW-0343">GTPase activation</keyword>
<dbReference type="PANTHER" id="PTHR14130:SF14">
    <property type="entry name" value="RHO GTPASE-ACTIVATING PROTEIN 92B"/>
    <property type="match status" value="1"/>
</dbReference>
<dbReference type="GO" id="GO:0005096">
    <property type="term" value="F:GTPase activator activity"/>
    <property type="evidence" value="ECO:0007669"/>
    <property type="project" value="UniProtKB-KW"/>
</dbReference>
<dbReference type="SMART" id="SM00721">
    <property type="entry name" value="BAR"/>
    <property type="match status" value="1"/>
</dbReference>
<dbReference type="SMART" id="SM00324">
    <property type="entry name" value="RhoGAP"/>
    <property type="match status" value="1"/>
</dbReference>
<feature type="domain" description="BAR" evidence="8">
    <location>
        <begin position="21"/>
        <end position="256"/>
    </location>
</feature>
<keyword evidence="5" id="KW-0175">Coiled coil</keyword>
<keyword evidence="4" id="KW-0597">Phosphoprotein</keyword>
<dbReference type="InterPro" id="IPR004148">
    <property type="entry name" value="BAR_dom"/>
</dbReference>
<reference evidence="9" key="2">
    <citation type="submission" date="2021-01" db="UniProtKB">
        <authorList>
            <consortium name="EnsemblMetazoa"/>
        </authorList>
    </citation>
    <scope>IDENTIFICATION</scope>
</reference>
<reference evidence="10" key="1">
    <citation type="submission" date="2015-02" db="EMBL/GenBank/DDBJ databases">
        <title>Genome sequencing for Strongylocentrotus purpuratus.</title>
        <authorList>
            <person name="Murali S."/>
            <person name="Liu Y."/>
            <person name="Vee V."/>
            <person name="English A."/>
            <person name="Wang M."/>
            <person name="Skinner E."/>
            <person name="Han Y."/>
            <person name="Muzny D.M."/>
            <person name="Worley K.C."/>
            <person name="Gibbs R.A."/>
        </authorList>
    </citation>
    <scope>NUCLEOTIDE SEQUENCE</scope>
</reference>
<dbReference type="PROSITE" id="PS50238">
    <property type="entry name" value="RHOGAP"/>
    <property type="match status" value="1"/>
</dbReference>
<dbReference type="RefSeq" id="XP_030840227.1">
    <property type="nucleotide sequence ID" value="XM_030984367.1"/>
</dbReference>
<dbReference type="Gene3D" id="1.20.1270.60">
    <property type="entry name" value="Arfaptin homology (AH) domain/BAR domain"/>
    <property type="match status" value="1"/>
</dbReference>
<dbReference type="AlphaFoldDB" id="A0A7M7NT70"/>
<dbReference type="CDD" id="cd07595">
    <property type="entry name" value="BAR_RhoGAP_Rich-like"/>
    <property type="match status" value="1"/>
</dbReference>
<dbReference type="InterPro" id="IPR047165">
    <property type="entry name" value="RHG17/44/SH3BP1-like"/>
</dbReference>
<comment type="subcellular location">
    <subcellularLocation>
        <location evidence="1">Cytoplasm</location>
        <location evidence="1">Cytosol</location>
    </subcellularLocation>
</comment>
<proteinExistence type="predicted"/>
<sequence length="519" mass="58175">MIKKSDIMRRQMNRLKQRANQNLGRAEKTEVLNDELLQCEKRTEHIKHTCQNITKKLSGCLIGSGTDVEKRTKKLPHSVLSQSMGEMSTELGETTLLGSMLVKTSEACANIAQELTSHEMGLENLILIPFNSVLEESIPQIQSNKRRLVRLTLDLDSAKTRFHNASRQTGLGKGNFQEQAAKIDAIKEEQDDAQTKVEQCKDALVTDMLNLVSKESLLSRSLMDMVAAQAQYHRNALARLENMVPKMKETLDRDQHKPTFGTHLEEHLRLQDREIAAPIEVLITWLLELGIEEEGLFRLGGAQSKMKLLKAAFDANIELDLVDFEFQEHSIAAVLKLYLRELPAPLLTFDLYTDFIEAGSQKDPNQKKEALKKVVSRLPKAHFDNLKYLCRFLNLVADKSDKNKMTSSNLSLVIAPNMLWSEKDDLGILSPTSRTSLAAAPGIVDSFITHAEWYFPGAAAPAVTIPEPTSPNDEHLYHHHHLCPPRATASPPPPSPRAPSIHPLAHRPKPTLSRTTSRP</sequence>
<organism evidence="9 10">
    <name type="scientific">Strongylocentrotus purpuratus</name>
    <name type="common">Purple sea urchin</name>
    <dbReference type="NCBI Taxonomy" id="7668"/>
    <lineage>
        <taxon>Eukaryota</taxon>
        <taxon>Metazoa</taxon>
        <taxon>Echinodermata</taxon>
        <taxon>Eleutherozoa</taxon>
        <taxon>Echinozoa</taxon>
        <taxon>Echinoidea</taxon>
        <taxon>Euechinoidea</taxon>
        <taxon>Echinacea</taxon>
        <taxon>Camarodonta</taxon>
        <taxon>Echinidea</taxon>
        <taxon>Strongylocentrotidae</taxon>
        <taxon>Strongylocentrotus</taxon>
    </lineage>
</organism>
<dbReference type="Pfam" id="PF03114">
    <property type="entry name" value="BAR"/>
    <property type="match status" value="1"/>
</dbReference>
<evidence type="ECO:0000256" key="5">
    <source>
        <dbReference type="SAM" id="Coils"/>
    </source>
</evidence>
<evidence type="ECO:0000313" key="9">
    <source>
        <dbReference type="EnsemblMetazoa" id="XP_030840227"/>
    </source>
</evidence>
<dbReference type="Pfam" id="PF00620">
    <property type="entry name" value="RhoGAP"/>
    <property type="match status" value="1"/>
</dbReference>
<accession>A0A7M7NT70</accession>
<dbReference type="Gene3D" id="1.10.555.10">
    <property type="entry name" value="Rho GTPase activation protein"/>
    <property type="match status" value="1"/>
</dbReference>
<dbReference type="GO" id="GO:0007165">
    <property type="term" value="P:signal transduction"/>
    <property type="evidence" value="ECO:0007669"/>
    <property type="project" value="InterPro"/>
</dbReference>
<evidence type="ECO:0000256" key="2">
    <source>
        <dbReference type="ARBA" id="ARBA00022468"/>
    </source>
</evidence>
<evidence type="ECO:0000259" key="7">
    <source>
        <dbReference type="PROSITE" id="PS50238"/>
    </source>
</evidence>
<evidence type="ECO:0000259" key="8">
    <source>
        <dbReference type="PROSITE" id="PS51021"/>
    </source>
</evidence>
<protein>
    <submittedName>
        <fullName evidence="9">Uncharacterized protein</fullName>
    </submittedName>
</protein>
<evidence type="ECO:0000313" key="10">
    <source>
        <dbReference type="Proteomes" id="UP000007110"/>
    </source>
</evidence>
<feature type="region of interest" description="Disordered" evidence="6">
    <location>
        <begin position="465"/>
        <end position="519"/>
    </location>
</feature>